<dbReference type="Proteomes" id="UP001638806">
    <property type="component" value="Unassembled WGS sequence"/>
</dbReference>
<comment type="caution">
    <text evidence="1">The sequence shown here is derived from an EMBL/GenBank/DDBJ whole genome shotgun (WGS) entry which is preliminary data.</text>
</comment>
<accession>A0ACC4DRF0</accession>
<name>A0ACC4DRF0_PURLI</name>
<evidence type="ECO:0000313" key="2">
    <source>
        <dbReference type="Proteomes" id="UP001638806"/>
    </source>
</evidence>
<dbReference type="EMBL" id="JBGNUJ010000006">
    <property type="protein sequence ID" value="KAL3958678.1"/>
    <property type="molecule type" value="Genomic_DNA"/>
</dbReference>
<gene>
    <name evidence="1" type="ORF">ACCO45_006840</name>
</gene>
<keyword evidence="2" id="KW-1185">Reference proteome</keyword>
<organism evidence="1 2">
    <name type="scientific">Purpureocillium lilacinum</name>
    <name type="common">Paecilomyces lilacinus</name>
    <dbReference type="NCBI Taxonomy" id="33203"/>
    <lineage>
        <taxon>Eukaryota</taxon>
        <taxon>Fungi</taxon>
        <taxon>Dikarya</taxon>
        <taxon>Ascomycota</taxon>
        <taxon>Pezizomycotina</taxon>
        <taxon>Sordariomycetes</taxon>
        <taxon>Hypocreomycetidae</taxon>
        <taxon>Hypocreales</taxon>
        <taxon>Ophiocordycipitaceae</taxon>
        <taxon>Purpureocillium</taxon>
    </lineage>
</organism>
<evidence type="ECO:0000313" key="1">
    <source>
        <dbReference type="EMBL" id="KAL3958678.1"/>
    </source>
</evidence>
<reference evidence="1" key="1">
    <citation type="submission" date="2024-12" db="EMBL/GenBank/DDBJ databases">
        <title>Comparative genomics and development of molecular markers within Purpureocillium lilacinum and among Purpureocillium species.</title>
        <authorList>
            <person name="Yeh Z.-Y."/>
            <person name="Ni N.-T."/>
            <person name="Lo P.-H."/>
            <person name="Mushyakhwo K."/>
            <person name="Lin C.-F."/>
            <person name="Nai Y.-S."/>
        </authorList>
    </citation>
    <scope>NUCLEOTIDE SEQUENCE</scope>
    <source>
        <strain evidence="1">NCHU-NPUST-175</strain>
    </source>
</reference>
<proteinExistence type="predicted"/>
<sequence length="693" mass="77314">MTSPTSSRGLSSSRAGATDAQALDGAVVSPYGSGVALRNIVFPDPVAFRFLEDDPSVTVIERQSILRGYELYVVEQWACSRQSPTLVVATYTGDESHSIVVGVLAVPEDENLCGFPSALTVIPVPDGDVRQHRQIFIVNENLKRLGCSGRSGLALTDPTEATQAKFRQLYKISDRIPFLPSVVELVKLCQVALYMFEKLDHEYIDGLLCDVTESAIGNWWTEMGAEHYNFEPTDGILGPTTVAALLGMLLGARNRLNWYGAPVSKDVFDIDSTKRGIAYFQKQHKLEKTRRLDRQTVFRLHTATAKAAAGEARGVQKAVKSTMTEIGGKRGELVMDMVSGKDKGGVADIETLDLDTFVSLAYGERPKWLWHGKPRRATADHVDGVQDTNAVVPGKADTAIQNAKRTQSLPLDEQLDLKKKTTSLSSTPLYLQSRVHDGDIGIDVRQDVLPTTLTRMRSVLDESDLQGPLLDEERNGDGRKLVVSRRHSCGVSDLTYKHITNENRWARHMSFGDAEQAVLAWDEIVDVMDLSGDVECFGARAEEAAHLTRLVDDIVYDMEPWVEEKLRVVETLNERYSRDKTELQKLYHQLNDACQRVRYNSDELLASERASLTEGVKEIEVLVARLEYEIDGLVQKVHDVEDGIQSFERQVEDVERRAEELKVQLETESWLHWFVRTLTGVGTGPNITRTAAR</sequence>
<protein>
    <submittedName>
        <fullName evidence="1">Uncharacterized protein</fullName>
    </submittedName>
</protein>